<feature type="transmembrane region" description="Helical" evidence="8">
    <location>
        <begin position="36"/>
        <end position="54"/>
    </location>
</feature>
<feature type="transmembrane region" description="Helical" evidence="8">
    <location>
        <begin position="266"/>
        <end position="288"/>
    </location>
</feature>
<feature type="transmembrane region" description="Helical" evidence="8">
    <location>
        <begin position="300"/>
        <end position="317"/>
    </location>
</feature>
<evidence type="ECO:0000256" key="3">
    <source>
        <dbReference type="ARBA" id="ARBA00022448"/>
    </source>
</evidence>
<organism evidence="9 10">
    <name type="scientific">Clostridium aestuarii</name>
    <dbReference type="NCBI Taxonomy" id="338193"/>
    <lineage>
        <taxon>Bacteria</taxon>
        <taxon>Bacillati</taxon>
        <taxon>Bacillota</taxon>
        <taxon>Clostridia</taxon>
        <taxon>Eubacteriales</taxon>
        <taxon>Clostridiaceae</taxon>
        <taxon>Clostridium</taxon>
    </lineage>
</organism>
<feature type="transmembrane region" description="Helical" evidence="8">
    <location>
        <begin position="213"/>
        <end position="238"/>
    </location>
</feature>
<evidence type="ECO:0000256" key="8">
    <source>
        <dbReference type="SAM" id="Phobius"/>
    </source>
</evidence>
<accession>A0ABT4D1B1</accession>
<evidence type="ECO:0000256" key="1">
    <source>
        <dbReference type="ARBA" id="ARBA00004141"/>
    </source>
</evidence>
<keyword evidence="5 8" id="KW-0812">Transmembrane</keyword>
<dbReference type="InterPro" id="IPR004761">
    <property type="entry name" value="Spore_GerAB"/>
</dbReference>
<name>A0ABT4D1B1_9CLOT</name>
<sequence length="364" mass="41454">MNKEVISDKQGISLIVLFIIGESSILVMGLEAEKDLWLAIILAIFMALPIMAVYSKIHYLFPHKDFFDIIEFCFGRFISKAIIVLFTWYMIDLTSLILRDFGNFIKTVSLPETPIIIIMMSLIILCIWAVKEGTEVMGRWAEFFLPIVIIVMFSIVLLLIPNMNINNIRPVLYNGINPVVKGAFGPLSIPFVETVSFTMAFSKFKTQKSPYKVYIIGLLLGGIILLMTSLTNTLVLGINSSLTLHYPSYSTVKKINIGEVLQRLEALVALVFMLGGFIKISITLLAACKGFTRIFGYNHYQFIVTPIALFILNLSYFEFDSVMDYMEWNKGIYPYYAFPFQVIFPIVIWGIAEIKKKRLANQFK</sequence>
<evidence type="ECO:0000313" key="10">
    <source>
        <dbReference type="Proteomes" id="UP001078443"/>
    </source>
</evidence>
<dbReference type="EMBL" id="JAPQER010000002">
    <property type="protein sequence ID" value="MCY6484100.1"/>
    <property type="molecule type" value="Genomic_DNA"/>
</dbReference>
<keyword evidence="10" id="KW-1185">Reference proteome</keyword>
<evidence type="ECO:0000256" key="5">
    <source>
        <dbReference type="ARBA" id="ARBA00022692"/>
    </source>
</evidence>
<feature type="transmembrane region" description="Helical" evidence="8">
    <location>
        <begin position="143"/>
        <end position="163"/>
    </location>
</feature>
<dbReference type="RefSeq" id="WP_268040373.1">
    <property type="nucleotide sequence ID" value="NZ_JAPQER010000002.1"/>
</dbReference>
<evidence type="ECO:0000256" key="6">
    <source>
        <dbReference type="ARBA" id="ARBA00022989"/>
    </source>
</evidence>
<feature type="transmembrane region" description="Helical" evidence="8">
    <location>
        <begin position="66"/>
        <end position="91"/>
    </location>
</feature>
<comment type="caution">
    <text evidence="9">The sequence shown here is derived from an EMBL/GenBank/DDBJ whole genome shotgun (WGS) entry which is preliminary data.</text>
</comment>
<comment type="similarity">
    <text evidence="2">Belongs to the amino acid-polyamine-organocation (APC) superfamily. Spore germination protein (SGP) (TC 2.A.3.9) family.</text>
</comment>
<evidence type="ECO:0000256" key="2">
    <source>
        <dbReference type="ARBA" id="ARBA00007998"/>
    </source>
</evidence>
<proteinExistence type="inferred from homology"/>
<reference evidence="9" key="1">
    <citation type="submission" date="2022-12" db="EMBL/GenBank/DDBJ databases">
        <authorList>
            <person name="Wang J."/>
        </authorList>
    </citation>
    <scope>NUCLEOTIDE SEQUENCE</scope>
    <source>
        <strain evidence="9">HY-45-18</strain>
    </source>
</reference>
<feature type="transmembrane region" description="Helical" evidence="8">
    <location>
        <begin position="12"/>
        <end position="30"/>
    </location>
</feature>
<keyword evidence="6 8" id="KW-1133">Transmembrane helix</keyword>
<dbReference type="NCBIfam" id="TIGR00912">
    <property type="entry name" value="2A0309"/>
    <property type="match status" value="1"/>
</dbReference>
<feature type="transmembrane region" description="Helical" evidence="8">
    <location>
        <begin position="111"/>
        <end position="131"/>
    </location>
</feature>
<gene>
    <name evidence="9" type="ORF">OW763_07005</name>
</gene>
<feature type="transmembrane region" description="Helical" evidence="8">
    <location>
        <begin position="332"/>
        <end position="352"/>
    </location>
</feature>
<dbReference type="PANTHER" id="PTHR34975:SF2">
    <property type="entry name" value="SPORE GERMINATION PROTEIN A2"/>
    <property type="match status" value="1"/>
</dbReference>
<feature type="transmembrane region" description="Helical" evidence="8">
    <location>
        <begin position="183"/>
        <end position="201"/>
    </location>
</feature>
<dbReference type="Proteomes" id="UP001078443">
    <property type="component" value="Unassembled WGS sequence"/>
</dbReference>
<keyword evidence="4" id="KW-0309">Germination</keyword>
<protein>
    <submittedName>
        <fullName evidence="9">Endospore germination permease</fullName>
    </submittedName>
</protein>
<keyword evidence="3" id="KW-0813">Transport</keyword>
<evidence type="ECO:0000256" key="7">
    <source>
        <dbReference type="ARBA" id="ARBA00023136"/>
    </source>
</evidence>
<keyword evidence="7 8" id="KW-0472">Membrane</keyword>
<dbReference type="PANTHER" id="PTHR34975">
    <property type="entry name" value="SPORE GERMINATION PROTEIN A2"/>
    <property type="match status" value="1"/>
</dbReference>
<comment type="subcellular location">
    <subcellularLocation>
        <location evidence="1">Membrane</location>
        <topology evidence="1">Multi-pass membrane protein</topology>
    </subcellularLocation>
</comment>
<evidence type="ECO:0000256" key="4">
    <source>
        <dbReference type="ARBA" id="ARBA00022544"/>
    </source>
</evidence>
<dbReference type="Pfam" id="PF03845">
    <property type="entry name" value="Spore_permease"/>
    <property type="match status" value="1"/>
</dbReference>
<evidence type="ECO:0000313" key="9">
    <source>
        <dbReference type="EMBL" id="MCY6484100.1"/>
    </source>
</evidence>